<evidence type="ECO:0000256" key="1">
    <source>
        <dbReference type="ARBA" id="ARBA00008421"/>
    </source>
</evidence>
<proteinExistence type="inferred from homology"/>
<dbReference type="Gene3D" id="6.10.20.40">
    <property type="entry name" value="TEA/ATTS domain"/>
    <property type="match status" value="1"/>
</dbReference>
<feature type="domain" description="TEA" evidence="4">
    <location>
        <begin position="61"/>
        <end position="138"/>
    </location>
</feature>
<dbReference type="SMART" id="SM00426">
    <property type="entry name" value="TEA"/>
    <property type="match status" value="1"/>
</dbReference>
<organism evidence="5 6">
    <name type="scientific">Coprinopsis marcescibilis</name>
    <name type="common">Agaric fungus</name>
    <name type="synonym">Psathyrella marcescibilis</name>
    <dbReference type="NCBI Taxonomy" id="230819"/>
    <lineage>
        <taxon>Eukaryota</taxon>
        <taxon>Fungi</taxon>
        <taxon>Dikarya</taxon>
        <taxon>Basidiomycota</taxon>
        <taxon>Agaricomycotina</taxon>
        <taxon>Agaricomycetes</taxon>
        <taxon>Agaricomycetidae</taxon>
        <taxon>Agaricales</taxon>
        <taxon>Agaricineae</taxon>
        <taxon>Psathyrellaceae</taxon>
        <taxon>Coprinopsis</taxon>
    </lineage>
</organism>
<evidence type="ECO:0000256" key="3">
    <source>
        <dbReference type="SAM" id="MobiDB-lite"/>
    </source>
</evidence>
<comment type="similarity">
    <text evidence="1">Belongs to the TEC1 family.</text>
</comment>
<dbReference type="InterPro" id="IPR038096">
    <property type="entry name" value="TEA/ATTS_sf"/>
</dbReference>
<sequence>MDPAEWITGASYSSKGSTAPQHTFVSMSTVEDLSYTPSPDQRQVDAAHVAATGRRSWKTLKGKPEAVWPPALESALIEALEECQKSEARPTDSTGKRSVRYPRNIYISEYIFEKTGKHRTPKQVGSRLQQLRDTCVDERLSRLLRKPTLSLDKESPPAEEAGVALYMQIAIPTPRGPRIQFMSNDINSPHSLFLCPLTNREKCFNSSRFGVLSMFSNVVEVCSPWPLAREATWSVYKDSTLIHKEESGLRATPASSGYVYACELVPGFWSRLCEAEDPNHITIVQVLQPASSFPSAVSTPGTVVSLRQRELSIVYHFNIPDSQRSPESASTNGLGHSNPYPSDQPASGFDTPSMYSGQLSIGQQSSTPSYWTPAPGHHHSYERQGADEFQFGGTLPVPHLPYMSMNVNPTYDHSPQLADQNTWGSGYTVDGYAAYQDTGVVHPGPLSYESTPWAAQWGG</sequence>
<dbReference type="STRING" id="230819.A0A5C3KI79"/>
<feature type="compositionally biased region" description="Polar residues" evidence="3">
    <location>
        <begin position="353"/>
        <end position="370"/>
    </location>
</feature>
<dbReference type="Proteomes" id="UP000307440">
    <property type="component" value="Unassembled WGS sequence"/>
</dbReference>
<dbReference type="AlphaFoldDB" id="A0A5C3KI79"/>
<evidence type="ECO:0000313" key="6">
    <source>
        <dbReference type="Proteomes" id="UP000307440"/>
    </source>
</evidence>
<protein>
    <recommendedName>
        <fullName evidence="4">TEA domain-containing protein</fullName>
    </recommendedName>
</protein>
<feature type="compositionally biased region" description="Polar residues" evidence="3">
    <location>
        <begin position="10"/>
        <end position="20"/>
    </location>
</feature>
<reference evidence="5 6" key="1">
    <citation type="journal article" date="2019" name="Nat. Ecol. Evol.">
        <title>Megaphylogeny resolves global patterns of mushroom evolution.</title>
        <authorList>
            <person name="Varga T."/>
            <person name="Krizsan K."/>
            <person name="Foldi C."/>
            <person name="Dima B."/>
            <person name="Sanchez-Garcia M."/>
            <person name="Sanchez-Ramirez S."/>
            <person name="Szollosi G.J."/>
            <person name="Szarkandi J.G."/>
            <person name="Papp V."/>
            <person name="Albert L."/>
            <person name="Andreopoulos W."/>
            <person name="Angelini C."/>
            <person name="Antonin V."/>
            <person name="Barry K.W."/>
            <person name="Bougher N.L."/>
            <person name="Buchanan P."/>
            <person name="Buyck B."/>
            <person name="Bense V."/>
            <person name="Catcheside P."/>
            <person name="Chovatia M."/>
            <person name="Cooper J."/>
            <person name="Damon W."/>
            <person name="Desjardin D."/>
            <person name="Finy P."/>
            <person name="Geml J."/>
            <person name="Haridas S."/>
            <person name="Hughes K."/>
            <person name="Justo A."/>
            <person name="Karasinski D."/>
            <person name="Kautmanova I."/>
            <person name="Kiss B."/>
            <person name="Kocsube S."/>
            <person name="Kotiranta H."/>
            <person name="LaButti K.M."/>
            <person name="Lechner B.E."/>
            <person name="Liimatainen K."/>
            <person name="Lipzen A."/>
            <person name="Lukacs Z."/>
            <person name="Mihaltcheva S."/>
            <person name="Morgado L.N."/>
            <person name="Niskanen T."/>
            <person name="Noordeloos M.E."/>
            <person name="Ohm R.A."/>
            <person name="Ortiz-Santana B."/>
            <person name="Ovrebo C."/>
            <person name="Racz N."/>
            <person name="Riley R."/>
            <person name="Savchenko A."/>
            <person name="Shiryaev A."/>
            <person name="Soop K."/>
            <person name="Spirin V."/>
            <person name="Szebenyi C."/>
            <person name="Tomsovsky M."/>
            <person name="Tulloss R.E."/>
            <person name="Uehling J."/>
            <person name="Grigoriev I.V."/>
            <person name="Vagvolgyi C."/>
            <person name="Papp T."/>
            <person name="Martin F.M."/>
            <person name="Miettinen O."/>
            <person name="Hibbett D.S."/>
            <person name="Nagy L.G."/>
        </authorList>
    </citation>
    <scope>NUCLEOTIDE SEQUENCE [LARGE SCALE GENOMIC DNA]</scope>
    <source>
        <strain evidence="5 6">CBS 121175</strain>
    </source>
</reference>
<dbReference type="PROSITE" id="PS51088">
    <property type="entry name" value="TEA_2"/>
    <property type="match status" value="1"/>
</dbReference>
<keyword evidence="6" id="KW-1185">Reference proteome</keyword>
<evidence type="ECO:0000256" key="2">
    <source>
        <dbReference type="PROSITE-ProRule" id="PRU00505"/>
    </source>
</evidence>
<feature type="region of interest" description="Disordered" evidence="3">
    <location>
        <begin position="1"/>
        <end position="20"/>
    </location>
</feature>
<accession>A0A5C3KI79</accession>
<feature type="compositionally biased region" description="Polar residues" evidence="3">
    <location>
        <begin position="322"/>
        <end position="345"/>
    </location>
</feature>
<name>A0A5C3KI79_COPMA</name>
<evidence type="ECO:0000259" key="4">
    <source>
        <dbReference type="PROSITE" id="PS51088"/>
    </source>
</evidence>
<dbReference type="Pfam" id="PF01285">
    <property type="entry name" value="TEA"/>
    <property type="match status" value="1"/>
</dbReference>
<dbReference type="GO" id="GO:0003700">
    <property type="term" value="F:DNA-binding transcription factor activity"/>
    <property type="evidence" value="ECO:0007669"/>
    <property type="project" value="InterPro"/>
</dbReference>
<feature type="DNA-binding region" description="TEA" evidence="2">
    <location>
        <begin position="61"/>
        <end position="138"/>
    </location>
</feature>
<evidence type="ECO:0000313" key="5">
    <source>
        <dbReference type="EMBL" id="TFK19513.1"/>
    </source>
</evidence>
<gene>
    <name evidence="5" type="ORF">FA15DRAFT_759976</name>
</gene>
<feature type="region of interest" description="Disordered" evidence="3">
    <location>
        <begin position="322"/>
        <end position="381"/>
    </location>
</feature>
<dbReference type="EMBL" id="ML210337">
    <property type="protein sequence ID" value="TFK19513.1"/>
    <property type="molecule type" value="Genomic_DNA"/>
</dbReference>
<dbReference type="OrthoDB" id="10006572at2759"/>
<dbReference type="InterPro" id="IPR000818">
    <property type="entry name" value="TEA/ATTS_dom"/>
</dbReference>